<evidence type="ECO:0000259" key="5">
    <source>
        <dbReference type="Pfam" id="PF04542"/>
    </source>
</evidence>
<feature type="domain" description="RNA polymerase sigma-70 region 2" evidence="5">
    <location>
        <begin position="27"/>
        <end position="91"/>
    </location>
</feature>
<dbReference type="InterPro" id="IPR014327">
    <property type="entry name" value="RNA_pol_sigma70_bacteroid"/>
</dbReference>
<dbReference type="InterPro" id="IPR013249">
    <property type="entry name" value="RNA_pol_sigma70_r4_t2"/>
</dbReference>
<sequence>MAVVTQLSDSELLTLMGGDDRAAFNEIYNRYWKLLYHSAWNVLKDKDSCMEVVQEVFVWLWEHRAGIRINSLTPYLKAAVKYKVTDVLRAYKARDAVFVNLDELDVVNLSFEDDPLEIKELKEIIVKMSSKLPAKARLIFELSRNEQLSNREIAEKLGIAEKTVENQMTIALKKLKISLGSLSAWLFFL</sequence>
<dbReference type="Pfam" id="PF08281">
    <property type="entry name" value="Sigma70_r4_2"/>
    <property type="match status" value="1"/>
</dbReference>
<proteinExistence type="inferred from homology"/>
<dbReference type="NCBIfam" id="TIGR02937">
    <property type="entry name" value="sigma70-ECF"/>
    <property type="match status" value="1"/>
</dbReference>
<comment type="caution">
    <text evidence="7">The sequence shown here is derived from an EMBL/GenBank/DDBJ whole genome shotgun (WGS) entry which is preliminary data.</text>
</comment>
<organism evidence="7 8">
    <name type="scientific">Mucilaginibacter limnophilus</name>
    <dbReference type="NCBI Taxonomy" id="1932778"/>
    <lineage>
        <taxon>Bacteria</taxon>
        <taxon>Pseudomonadati</taxon>
        <taxon>Bacteroidota</taxon>
        <taxon>Sphingobacteriia</taxon>
        <taxon>Sphingobacteriales</taxon>
        <taxon>Sphingobacteriaceae</taxon>
        <taxon>Mucilaginibacter</taxon>
    </lineage>
</organism>
<dbReference type="NCBIfam" id="TIGR02985">
    <property type="entry name" value="Sig70_bacteroi1"/>
    <property type="match status" value="1"/>
</dbReference>
<accession>A0A437MSX7</accession>
<dbReference type="AlphaFoldDB" id="A0A437MSX7"/>
<dbReference type="Pfam" id="PF04542">
    <property type="entry name" value="Sigma70_r2"/>
    <property type="match status" value="1"/>
</dbReference>
<dbReference type="GO" id="GO:0006352">
    <property type="term" value="P:DNA-templated transcription initiation"/>
    <property type="evidence" value="ECO:0007669"/>
    <property type="project" value="InterPro"/>
</dbReference>
<comment type="similarity">
    <text evidence="1">Belongs to the sigma-70 factor family. ECF subfamily.</text>
</comment>
<dbReference type="PANTHER" id="PTHR43133:SF46">
    <property type="entry name" value="RNA POLYMERASE SIGMA-70 FACTOR ECF SUBFAMILY"/>
    <property type="match status" value="1"/>
</dbReference>
<reference evidence="7 8" key="1">
    <citation type="submission" date="2019-01" db="EMBL/GenBank/DDBJ databases">
        <authorList>
            <person name="Chen W.-M."/>
        </authorList>
    </citation>
    <scope>NUCLEOTIDE SEQUENCE [LARGE SCALE GENOMIC DNA]</scope>
    <source>
        <strain evidence="7 8">YBJ-36</strain>
    </source>
</reference>
<dbReference type="InterPro" id="IPR039425">
    <property type="entry name" value="RNA_pol_sigma-70-like"/>
</dbReference>
<keyword evidence="3" id="KW-0731">Sigma factor</keyword>
<evidence type="ECO:0000313" key="7">
    <source>
        <dbReference type="EMBL" id="RVU00708.1"/>
    </source>
</evidence>
<dbReference type="Gene3D" id="1.10.1740.10">
    <property type="match status" value="1"/>
</dbReference>
<dbReference type="GO" id="GO:0016987">
    <property type="term" value="F:sigma factor activity"/>
    <property type="evidence" value="ECO:0007669"/>
    <property type="project" value="UniProtKB-KW"/>
</dbReference>
<dbReference type="EMBL" id="SACK01000004">
    <property type="protein sequence ID" value="RVU00708.1"/>
    <property type="molecule type" value="Genomic_DNA"/>
</dbReference>
<gene>
    <name evidence="7" type="ORF">EOD41_11985</name>
</gene>
<evidence type="ECO:0000313" key="8">
    <source>
        <dbReference type="Proteomes" id="UP000282759"/>
    </source>
</evidence>
<dbReference type="Gene3D" id="1.10.10.10">
    <property type="entry name" value="Winged helix-like DNA-binding domain superfamily/Winged helix DNA-binding domain"/>
    <property type="match status" value="1"/>
</dbReference>
<dbReference type="InterPro" id="IPR013324">
    <property type="entry name" value="RNA_pol_sigma_r3/r4-like"/>
</dbReference>
<dbReference type="Proteomes" id="UP000282759">
    <property type="component" value="Unassembled WGS sequence"/>
</dbReference>
<keyword evidence="8" id="KW-1185">Reference proteome</keyword>
<evidence type="ECO:0000259" key="6">
    <source>
        <dbReference type="Pfam" id="PF08281"/>
    </source>
</evidence>
<feature type="domain" description="RNA polymerase sigma factor 70 region 4 type 2" evidence="6">
    <location>
        <begin position="123"/>
        <end position="175"/>
    </location>
</feature>
<keyword evidence="4" id="KW-0804">Transcription</keyword>
<name>A0A437MSX7_9SPHI</name>
<evidence type="ECO:0000256" key="4">
    <source>
        <dbReference type="ARBA" id="ARBA00023163"/>
    </source>
</evidence>
<evidence type="ECO:0000256" key="3">
    <source>
        <dbReference type="ARBA" id="ARBA00023082"/>
    </source>
</evidence>
<dbReference type="InterPro" id="IPR007627">
    <property type="entry name" value="RNA_pol_sigma70_r2"/>
</dbReference>
<dbReference type="GO" id="GO:0003677">
    <property type="term" value="F:DNA binding"/>
    <property type="evidence" value="ECO:0007669"/>
    <property type="project" value="InterPro"/>
</dbReference>
<dbReference type="InterPro" id="IPR014284">
    <property type="entry name" value="RNA_pol_sigma-70_dom"/>
</dbReference>
<evidence type="ECO:0000256" key="1">
    <source>
        <dbReference type="ARBA" id="ARBA00010641"/>
    </source>
</evidence>
<evidence type="ECO:0000256" key="2">
    <source>
        <dbReference type="ARBA" id="ARBA00023015"/>
    </source>
</evidence>
<keyword evidence="2" id="KW-0805">Transcription regulation</keyword>
<dbReference type="SUPFAM" id="SSF88946">
    <property type="entry name" value="Sigma2 domain of RNA polymerase sigma factors"/>
    <property type="match status" value="1"/>
</dbReference>
<dbReference type="RefSeq" id="WP_127705140.1">
    <property type="nucleotide sequence ID" value="NZ_SACK01000004.1"/>
</dbReference>
<dbReference type="PANTHER" id="PTHR43133">
    <property type="entry name" value="RNA POLYMERASE ECF-TYPE SIGMA FACTO"/>
    <property type="match status" value="1"/>
</dbReference>
<dbReference type="SUPFAM" id="SSF88659">
    <property type="entry name" value="Sigma3 and sigma4 domains of RNA polymerase sigma factors"/>
    <property type="match status" value="1"/>
</dbReference>
<dbReference type="OrthoDB" id="665981at2"/>
<dbReference type="InterPro" id="IPR013325">
    <property type="entry name" value="RNA_pol_sigma_r2"/>
</dbReference>
<dbReference type="InterPro" id="IPR036388">
    <property type="entry name" value="WH-like_DNA-bd_sf"/>
</dbReference>
<protein>
    <submittedName>
        <fullName evidence="7">RNA polymerase sigma-70 factor</fullName>
    </submittedName>
</protein>